<keyword evidence="3" id="KW-0223">Dioxygenase</keyword>
<dbReference type="STRING" id="223786.SAMN05216234_11945"/>
<sequence length="256" mass="29986">MNKENFYKVSYESQIEKTSLTIWANQKPNPLKLSQTIPKNLSCVEINNVPGAFHIHNLFSLEECQNFIDLAENLGYQRESEVSESKEICKSDNLTWIIDNDTERIIWNRCKDLIENMKYLFENRKPLGLNAKFRFCRYNKGDYLKFHTDSACPGRRVINKYLIANAYPDRYSEMTFLIFLNEDYEGGATRFLVDKTTLTQKESDVCSIIEVDIHTPAGSVLCFPHGFHPLHWIYSFEPVLRGRKYIIRTDVLFKLD</sequence>
<dbReference type="PANTHER" id="PTHR10869:SF246">
    <property type="entry name" value="TRANSMEMBRANE PROLYL 4-HYDROXYLASE"/>
    <property type="match status" value="1"/>
</dbReference>
<evidence type="ECO:0000256" key="1">
    <source>
        <dbReference type="ARBA" id="ARBA00001961"/>
    </source>
</evidence>
<evidence type="ECO:0000256" key="4">
    <source>
        <dbReference type="ARBA" id="ARBA00023002"/>
    </source>
</evidence>
<dbReference type="InterPro" id="IPR006620">
    <property type="entry name" value="Pro_4_hyd_alph"/>
</dbReference>
<evidence type="ECO:0000256" key="3">
    <source>
        <dbReference type="ARBA" id="ARBA00022964"/>
    </source>
</evidence>
<dbReference type="Gene3D" id="2.60.120.620">
    <property type="entry name" value="q2cbj1_9rhob like domain"/>
    <property type="match status" value="1"/>
</dbReference>
<dbReference type="GO" id="GO:0004656">
    <property type="term" value="F:procollagen-proline 4-dioxygenase activity"/>
    <property type="evidence" value="ECO:0007669"/>
    <property type="project" value="TreeGrafter"/>
</dbReference>
<dbReference type="GO" id="GO:0031418">
    <property type="term" value="F:L-ascorbic acid binding"/>
    <property type="evidence" value="ECO:0007669"/>
    <property type="project" value="InterPro"/>
</dbReference>
<comment type="cofactor">
    <cofactor evidence="1">
        <name>L-ascorbate</name>
        <dbReference type="ChEBI" id="CHEBI:38290"/>
    </cofactor>
</comment>
<protein>
    <recommendedName>
        <fullName evidence="6">Prolyl 4-hydroxylase alpha subunit domain-containing protein</fullName>
    </recommendedName>
</protein>
<evidence type="ECO:0000313" key="8">
    <source>
        <dbReference type="Proteomes" id="UP000199227"/>
    </source>
</evidence>
<organism evidence="7 8">
    <name type="scientific">Hydrogenimonas thermophila</name>
    <dbReference type="NCBI Taxonomy" id="223786"/>
    <lineage>
        <taxon>Bacteria</taxon>
        <taxon>Pseudomonadati</taxon>
        <taxon>Campylobacterota</taxon>
        <taxon>Epsilonproteobacteria</taxon>
        <taxon>Campylobacterales</taxon>
        <taxon>Hydrogenimonadaceae</taxon>
        <taxon>Hydrogenimonas</taxon>
    </lineage>
</organism>
<evidence type="ECO:0000256" key="5">
    <source>
        <dbReference type="ARBA" id="ARBA00023004"/>
    </source>
</evidence>
<keyword evidence="4" id="KW-0560">Oxidoreductase</keyword>
<dbReference type="Proteomes" id="UP000199227">
    <property type="component" value="Unassembled WGS sequence"/>
</dbReference>
<keyword evidence="2" id="KW-0479">Metal-binding</keyword>
<gene>
    <name evidence="7" type="ORF">SAMN05216234_11945</name>
</gene>
<feature type="domain" description="Prolyl 4-hydroxylase alpha subunit" evidence="6">
    <location>
        <begin position="50"/>
        <end position="252"/>
    </location>
</feature>
<evidence type="ECO:0000259" key="6">
    <source>
        <dbReference type="SMART" id="SM00702"/>
    </source>
</evidence>
<keyword evidence="5" id="KW-0408">Iron</keyword>
<dbReference type="AlphaFoldDB" id="A0A1I5QE33"/>
<name>A0A1I5QE33_9BACT</name>
<dbReference type="RefSeq" id="WP_092912571.1">
    <property type="nucleotide sequence ID" value="NZ_CP136592.1"/>
</dbReference>
<dbReference type="PANTHER" id="PTHR10869">
    <property type="entry name" value="PROLYL 4-HYDROXYLASE ALPHA SUBUNIT"/>
    <property type="match status" value="1"/>
</dbReference>
<dbReference type="GO" id="GO:0005506">
    <property type="term" value="F:iron ion binding"/>
    <property type="evidence" value="ECO:0007669"/>
    <property type="project" value="InterPro"/>
</dbReference>
<dbReference type="EMBL" id="FOXB01000019">
    <property type="protein sequence ID" value="SFP44230.1"/>
    <property type="molecule type" value="Genomic_DNA"/>
</dbReference>
<keyword evidence="8" id="KW-1185">Reference proteome</keyword>
<dbReference type="InterPro" id="IPR045054">
    <property type="entry name" value="P4HA-like"/>
</dbReference>
<proteinExistence type="predicted"/>
<evidence type="ECO:0000313" key="7">
    <source>
        <dbReference type="EMBL" id="SFP44230.1"/>
    </source>
</evidence>
<accession>A0A1I5QE33</accession>
<evidence type="ECO:0000256" key="2">
    <source>
        <dbReference type="ARBA" id="ARBA00022723"/>
    </source>
</evidence>
<dbReference type="SMART" id="SM00702">
    <property type="entry name" value="P4Hc"/>
    <property type="match status" value="1"/>
</dbReference>
<reference evidence="7 8" key="1">
    <citation type="submission" date="2016-10" db="EMBL/GenBank/DDBJ databases">
        <authorList>
            <person name="de Groot N.N."/>
        </authorList>
    </citation>
    <scope>NUCLEOTIDE SEQUENCE [LARGE SCALE GENOMIC DNA]</scope>
    <source>
        <strain evidence="7 8">EP1-55-1</strain>
    </source>
</reference>
<dbReference type="OrthoDB" id="269774at2"/>